<evidence type="ECO:0000256" key="2">
    <source>
        <dbReference type="ARBA" id="ARBA00011022"/>
    </source>
</evidence>
<organism evidence="5 6">
    <name type="scientific">Coccomyxa subellipsoidea (strain C-169)</name>
    <name type="common">Green microalga</name>
    <dbReference type="NCBI Taxonomy" id="574566"/>
    <lineage>
        <taxon>Eukaryota</taxon>
        <taxon>Viridiplantae</taxon>
        <taxon>Chlorophyta</taxon>
        <taxon>core chlorophytes</taxon>
        <taxon>Trebouxiophyceae</taxon>
        <taxon>Trebouxiophyceae incertae sedis</taxon>
        <taxon>Coccomyxaceae</taxon>
        <taxon>Coccomyxa</taxon>
        <taxon>Coccomyxa subellipsoidea</taxon>
    </lineage>
</organism>
<reference evidence="5 6" key="1">
    <citation type="journal article" date="2012" name="Genome Biol.">
        <title>The genome of the polar eukaryotic microalga coccomyxa subellipsoidea reveals traits of cold adaptation.</title>
        <authorList>
            <person name="Blanc G."/>
            <person name="Agarkova I."/>
            <person name="Grimwood J."/>
            <person name="Kuo A."/>
            <person name="Brueggeman A."/>
            <person name="Dunigan D."/>
            <person name="Gurnon J."/>
            <person name="Ladunga I."/>
            <person name="Lindquist E."/>
            <person name="Lucas S."/>
            <person name="Pangilinan J."/>
            <person name="Proschold T."/>
            <person name="Salamov A."/>
            <person name="Schmutz J."/>
            <person name="Weeks D."/>
            <person name="Yamada T."/>
            <person name="Claverie J.M."/>
            <person name="Grigoriev I."/>
            <person name="Van Etten J."/>
            <person name="Lomsadze A."/>
            <person name="Borodovsky M."/>
        </authorList>
    </citation>
    <scope>NUCLEOTIDE SEQUENCE [LARGE SCALE GENOMIC DNA]</scope>
    <source>
        <strain evidence="5 6">C-169</strain>
    </source>
</reference>
<dbReference type="STRING" id="574566.I0Z9Y2"/>
<evidence type="ECO:0000313" key="5">
    <source>
        <dbReference type="EMBL" id="EIE27451.1"/>
    </source>
</evidence>
<gene>
    <name evidence="5" type="ORF">COCSUDRAFT_55457</name>
</gene>
<proteinExistence type="inferred from homology"/>
<feature type="region of interest" description="Disordered" evidence="4">
    <location>
        <begin position="1"/>
        <end position="37"/>
    </location>
</feature>
<evidence type="ECO:0000256" key="1">
    <source>
        <dbReference type="ARBA" id="ARBA00004604"/>
    </source>
</evidence>
<dbReference type="EMBL" id="AGSI01000001">
    <property type="protein sequence ID" value="EIE27451.1"/>
    <property type="molecule type" value="Genomic_DNA"/>
</dbReference>
<evidence type="ECO:0000313" key="6">
    <source>
        <dbReference type="Proteomes" id="UP000007264"/>
    </source>
</evidence>
<dbReference type="GO" id="GO:0030688">
    <property type="term" value="C:preribosome, small subunit precursor"/>
    <property type="evidence" value="ECO:0007669"/>
    <property type="project" value="InterPro"/>
</dbReference>
<dbReference type="GO" id="GO:0030686">
    <property type="term" value="C:90S preribosome"/>
    <property type="evidence" value="ECO:0007669"/>
    <property type="project" value="InterPro"/>
</dbReference>
<dbReference type="Pfam" id="PF15341">
    <property type="entry name" value="SLX9"/>
    <property type="match status" value="1"/>
</dbReference>
<keyword evidence="6" id="KW-1185">Reference proteome</keyword>
<name>I0Z9Y2_COCSC</name>
<keyword evidence="3" id="KW-0539">Nucleus</keyword>
<dbReference type="GO" id="GO:0000462">
    <property type="term" value="P:maturation of SSU-rRNA from tricistronic rRNA transcript (SSU-rRNA, 5.8S rRNA, LSU-rRNA)"/>
    <property type="evidence" value="ECO:0007669"/>
    <property type="project" value="InterPro"/>
</dbReference>
<feature type="region of interest" description="Disordered" evidence="4">
    <location>
        <begin position="51"/>
        <end position="85"/>
    </location>
</feature>
<dbReference type="PANTHER" id="PTHR31109:SF2">
    <property type="entry name" value="RIBOSOME BIOGENESIS PROTEIN SLX9 HOMOLOG"/>
    <property type="match status" value="1"/>
</dbReference>
<dbReference type="Proteomes" id="UP000007264">
    <property type="component" value="Unassembled WGS sequence"/>
</dbReference>
<feature type="compositionally biased region" description="Basic residues" evidence="4">
    <location>
        <begin position="1"/>
        <end position="12"/>
    </location>
</feature>
<feature type="compositionally biased region" description="Basic and acidic residues" evidence="4">
    <location>
        <begin position="13"/>
        <end position="35"/>
    </location>
</feature>
<sequence>MVKKKAGASKQRLKAERRAKEGAAADAEQEREAAVTRRLQQKIAKRVNFLEKVAASRPAPKLGVQQGGTKKKRSKDRGPGRLGDLSNLTASLAEAAQQEDVKAAAKAAMQSKGLGAGGTRKRLRLVERETKRLHQVLAHPHYQSNPIAAITSHLSATLPPPPEAAKPKPDPAMRKQQKALRKWKQKVEGPNAMAEDSE</sequence>
<dbReference type="KEGG" id="csl:COCSUDRAFT_55457"/>
<comment type="caution">
    <text evidence="5">The sequence shown here is derived from an EMBL/GenBank/DDBJ whole genome shotgun (WGS) entry which is preliminary data.</text>
</comment>
<protein>
    <recommendedName>
        <fullName evidence="7">Ribosome biogenesis protein SLX9</fullName>
    </recommendedName>
</protein>
<feature type="region of interest" description="Disordered" evidence="4">
    <location>
        <begin position="149"/>
        <end position="198"/>
    </location>
</feature>
<comment type="similarity">
    <text evidence="2">Belongs to the SLX9 family.</text>
</comment>
<dbReference type="OrthoDB" id="18703at2759"/>
<feature type="compositionally biased region" description="Basic residues" evidence="4">
    <location>
        <begin position="175"/>
        <end position="184"/>
    </location>
</feature>
<dbReference type="RefSeq" id="XP_005651995.1">
    <property type="nucleotide sequence ID" value="XM_005651938.1"/>
</dbReference>
<comment type="subcellular location">
    <subcellularLocation>
        <location evidence="1">Nucleus</location>
        <location evidence="1">Nucleolus</location>
    </subcellularLocation>
</comment>
<evidence type="ECO:0008006" key="7">
    <source>
        <dbReference type="Google" id="ProtNLM"/>
    </source>
</evidence>
<dbReference type="GO" id="GO:0005730">
    <property type="term" value="C:nucleolus"/>
    <property type="evidence" value="ECO:0007669"/>
    <property type="project" value="UniProtKB-SubCell"/>
</dbReference>
<dbReference type="InterPro" id="IPR028160">
    <property type="entry name" value="Slx9-like"/>
</dbReference>
<dbReference type="AlphaFoldDB" id="I0Z9Y2"/>
<evidence type="ECO:0000256" key="4">
    <source>
        <dbReference type="SAM" id="MobiDB-lite"/>
    </source>
</evidence>
<accession>I0Z9Y2</accession>
<evidence type="ECO:0000256" key="3">
    <source>
        <dbReference type="ARBA" id="ARBA00023242"/>
    </source>
</evidence>
<dbReference type="PANTHER" id="PTHR31109">
    <property type="entry name" value="PROTEIN FAM207A"/>
    <property type="match status" value="1"/>
</dbReference>
<feature type="region of interest" description="Disordered" evidence="4">
    <location>
        <begin position="102"/>
        <end position="122"/>
    </location>
</feature>
<dbReference type="GeneID" id="17045466"/>